<feature type="domain" description="Pyrroline-5-carboxylate reductase catalytic N-terminal" evidence="2">
    <location>
        <begin position="18"/>
        <end position="108"/>
    </location>
</feature>
<dbReference type="Proteomes" id="UP001558481">
    <property type="component" value="Unassembled WGS sequence"/>
</dbReference>
<name>A0ABV3V8D5_9MICC</name>
<dbReference type="InterPro" id="IPR028939">
    <property type="entry name" value="P5C_Rdtase_cat_N"/>
</dbReference>
<accession>A0ABV3V8D5</accession>
<evidence type="ECO:0000313" key="4">
    <source>
        <dbReference type="Proteomes" id="UP001558481"/>
    </source>
</evidence>
<sequence>MSTARKSDTNARRTSLMKIGLIGTGHIGSSLAKRLPTKGHEVKIANLRGPETIDSDLLATGAQAVTAEEAASDVDALILSIPLNAMSKIAPLVQSLPEQTAVIDTSNYYPNRDEAVEAIDNGQVESEWVVEQLGGRTIVKAWNAVGWGVLADDAREAGDPERVAIPVAGDDAHAKEIAMTLVNDSGLDPVDAGSLAESWRQQPGSPVYCTKLTADQIPAALKAARKEKLAHRRDMFVAVLFDHMEDETLTVDGDYGTQLSRIIYS</sequence>
<dbReference type="InterPro" id="IPR051267">
    <property type="entry name" value="STEAP_metalloreductase"/>
</dbReference>
<reference evidence="3 4" key="1">
    <citation type="journal article" date="2024" name="Fungal Genet. Biol.">
        <title>The porcine skin microbiome exhibits broad fungal antagonism.</title>
        <authorList>
            <person name="De La Cruz K.F."/>
            <person name="Townsend E.C."/>
            <person name="Alex Cheong J.Z."/>
            <person name="Salamzade R."/>
            <person name="Liu A."/>
            <person name="Sandstrom S."/>
            <person name="Davila E."/>
            <person name="Huang L."/>
            <person name="Xu K.H."/>
            <person name="Wu S.Y."/>
            <person name="Meudt J.J."/>
            <person name="Shanmuganayagam D."/>
            <person name="Gibson A.L.F."/>
            <person name="Kalan L.R."/>
        </authorList>
    </citation>
    <scope>NUCLEOTIDE SEQUENCE [LARGE SCALE GENOMIC DNA]</scope>
    <source>
        <strain evidence="3 4">LK2625</strain>
    </source>
</reference>
<protein>
    <submittedName>
        <fullName evidence="3">NADPH-dependent F420 reductase</fullName>
    </submittedName>
</protein>
<dbReference type="SUPFAM" id="SSF51735">
    <property type="entry name" value="NAD(P)-binding Rossmann-fold domains"/>
    <property type="match status" value="1"/>
</dbReference>
<dbReference type="RefSeq" id="WP_368630039.1">
    <property type="nucleotide sequence ID" value="NZ_JAYWLU010000019.1"/>
</dbReference>
<evidence type="ECO:0000259" key="2">
    <source>
        <dbReference type="Pfam" id="PF03807"/>
    </source>
</evidence>
<dbReference type="PANTHER" id="PTHR14239">
    <property type="entry name" value="DUDULIN-RELATED"/>
    <property type="match status" value="1"/>
</dbReference>
<gene>
    <name evidence="3" type="ORF">VVR66_14635</name>
</gene>
<proteinExistence type="predicted"/>
<comment type="caution">
    <text evidence="3">The sequence shown here is derived from an EMBL/GenBank/DDBJ whole genome shotgun (WGS) entry which is preliminary data.</text>
</comment>
<dbReference type="Pfam" id="PF03807">
    <property type="entry name" value="F420_oxidored"/>
    <property type="match status" value="1"/>
</dbReference>
<keyword evidence="1" id="KW-0560">Oxidoreductase</keyword>
<evidence type="ECO:0000313" key="3">
    <source>
        <dbReference type="EMBL" id="MEX3595951.1"/>
    </source>
</evidence>
<dbReference type="InterPro" id="IPR036291">
    <property type="entry name" value="NAD(P)-bd_dom_sf"/>
</dbReference>
<dbReference type="Gene3D" id="3.40.50.720">
    <property type="entry name" value="NAD(P)-binding Rossmann-like Domain"/>
    <property type="match status" value="1"/>
</dbReference>
<keyword evidence="4" id="KW-1185">Reference proteome</keyword>
<dbReference type="EMBL" id="JAYWLU010000019">
    <property type="protein sequence ID" value="MEX3595951.1"/>
    <property type="molecule type" value="Genomic_DNA"/>
</dbReference>
<evidence type="ECO:0000256" key="1">
    <source>
        <dbReference type="ARBA" id="ARBA00023002"/>
    </source>
</evidence>
<organism evidence="3 4">
    <name type="scientific">Kocuria carniphila</name>
    <dbReference type="NCBI Taxonomy" id="262208"/>
    <lineage>
        <taxon>Bacteria</taxon>
        <taxon>Bacillati</taxon>
        <taxon>Actinomycetota</taxon>
        <taxon>Actinomycetes</taxon>
        <taxon>Micrococcales</taxon>
        <taxon>Micrococcaceae</taxon>
        <taxon>Kocuria</taxon>
    </lineage>
</organism>